<keyword evidence="1" id="KW-1133">Transmembrane helix</keyword>
<dbReference type="EMBL" id="BMAW01117867">
    <property type="protein sequence ID" value="GFT77138.1"/>
    <property type="molecule type" value="Genomic_DNA"/>
</dbReference>
<dbReference type="PANTHER" id="PTHR21284:SF12">
    <property type="entry name" value="EG:80H7.2 PROTEIN"/>
    <property type="match status" value="1"/>
</dbReference>
<evidence type="ECO:0000313" key="2">
    <source>
        <dbReference type="EMBL" id="GFS76698.1"/>
    </source>
</evidence>
<dbReference type="Proteomes" id="UP000887013">
    <property type="component" value="Unassembled WGS sequence"/>
</dbReference>
<dbReference type="GO" id="GO:0019991">
    <property type="term" value="P:septate junction assembly"/>
    <property type="evidence" value="ECO:0007669"/>
    <property type="project" value="TreeGrafter"/>
</dbReference>
<evidence type="ECO:0000256" key="1">
    <source>
        <dbReference type="SAM" id="Phobius"/>
    </source>
</evidence>
<dbReference type="AlphaFoldDB" id="A0A8X6MT45"/>
<protein>
    <submittedName>
        <fullName evidence="2">Uncharacterized protein</fullName>
    </submittedName>
</protein>
<sequence length="111" mass="12511">SILSIGVLLYMHFQKGIEIKIFVSATAFVFHASSALIAFLAVAVFGTMCFERSWIQYPKYNSLSVGYIFAVTGTLLLGLGTCLLLFQTFKLKNLLYHRNFAVRYHVPHSDI</sequence>
<dbReference type="GO" id="GO:0035151">
    <property type="term" value="P:regulation of tube size, open tracheal system"/>
    <property type="evidence" value="ECO:0007669"/>
    <property type="project" value="TreeGrafter"/>
</dbReference>
<keyword evidence="1" id="KW-0472">Membrane</keyword>
<reference evidence="2" key="1">
    <citation type="submission" date="2020-08" db="EMBL/GenBank/DDBJ databases">
        <title>Multicomponent nature underlies the extraordinary mechanical properties of spider dragline silk.</title>
        <authorList>
            <person name="Kono N."/>
            <person name="Nakamura H."/>
            <person name="Mori M."/>
            <person name="Yoshida Y."/>
            <person name="Ohtoshi R."/>
            <person name="Malay A.D."/>
            <person name="Moran D.A.P."/>
            <person name="Tomita M."/>
            <person name="Numata K."/>
            <person name="Arakawa K."/>
        </authorList>
    </citation>
    <scope>NUCLEOTIDE SEQUENCE</scope>
</reference>
<dbReference type="GO" id="GO:0005918">
    <property type="term" value="C:septate junction"/>
    <property type="evidence" value="ECO:0007669"/>
    <property type="project" value="TreeGrafter"/>
</dbReference>
<dbReference type="PANTHER" id="PTHR21284">
    <property type="entry name" value="EG:80H7.2 PROTEIN"/>
    <property type="match status" value="1"/>
</dbReference>
<gene>
    <name evidence="2" type="primary">NCL1_35110</name>
    <name evidence="3" type="ORF">NPIL_101671</name>
    <name evidence="2" type="ORF">NPIL_207811</name>
</gene>
<keyword evidence="4" id="KW-1185">Reference proteome</keyword>
<dbReference type="EMBL" id="BMAW01096839">
    <property type="protein sequence ID" value="GFS76698.1"/>
    <property type="molecule type" value="Genomic_DNA"/>
</dbReference>
<name>A0A8X6MT45_NEPPI</name>
<proteinExistence type="predicted"/>
<dbReference type="OrthoDB" id="6414830at2759"/>
<evidence type="ECO:0000313" key="4">
    <source>
        <dbReference type="Proteomes" id="UP000887013"/>
    </source>
</evidence>
<evidence type="ECO:0000313" key="3">
    <source>
        <dbReference type="EMBL" id="GFT77138.1"/>
    </source>
</evidence>
<feature type="transmembrane region" description="Helical" evidence="1">
    <location>
        <begin position="21"/>
        <end position="45"/>
    </location>
</feature>
<comment type="caution">
    <text evidence="2">The sequence shown here is derived from an EMBL/GenBank/DDBJ whole genome shotgun (WGS) entry which is preliminary data.</text>
</comment>
<keyword evidence="1" id="KW-0812">Transmembrane</keyword>
<feature type="transmembrane region" description="Helical" evidence="1">
    <location>
        <begin position="65"/>
        <end position="86"/>
    </location>
</feature>
<organism evidence="2 4">
    <name type="scientific">Nephila pilipes</name>
    <name type="common">Giant wood spider</name>
    <name type="synonym">Nephila maculata</name>
    <dbReference type="NCBI Taxonomy" id="299642"/>
    <lineage>
        <taxon>Eukaryota</taxon>
        <taxon>Metazoa</taxon>
        <taxon>Ecdysozoa</taxon>
        <taxon>Arthropoda</taxon>
        <taxon>Chelicerata</taxon>
        <taxon>Arachnida</taxon>
        <taxon>Araneae</taxon>
        <taxon>Araneomorphae</taxon>
        <taxon>Entelegynae</taxon>
        <taxon>Araneoidea</taxon>
        <taxon>Nephilidae</taxon>
        <taxon>Nephila</taxon>
    </lineage>
</organism>
<accession>A0A8X6MT45</accession>
<feature type="non-terminal residue" evidence="2">
    <location>
        <position position="1"/>
    </location>
</feature>